<accession>A0ABM0YJD3</accession>
<dbReference type="GeneID" id="104779183"/>
<dbReference type="PROSITE" id="PS50011">
    <property type="entry name" value="PROTEIN_KINASE_DOM"/>
    <property type="match status" value="1"/>
</dbReference>
<reference evidence="11" key="1">
    <citation type="journal article" date="2014" name="Nat. Commun.">
        <title>The emerging biofuel crop Camelina sativa retains a highly undifferentiated hexaploid genome structure.</title>
        <authorList>
            <person name="Kagale S."/>
            <person name="Koh C."/>
            <person name="Nixon J."/>
            <person name="Bollina V."/>
            <person name="Clarke W.E."/>
            <person name="Tuteja R."/>
            <person name="Spillane C."/>
            <person name="Robinson S.J."/>
            <person name="Links M.G."/>
            <person name="Clarke C."/>
            <person name="Higgins E.E."/>
            <person name="Huebert T."/>
            <person name="Sharpe A.G."/>
            <person name="Parkin I.A."/>
        </authorList>
    </citation>
    <scope>NUCLEOTIDE SEQUENCE [LARGE SCALE GENOMIC DNA]</scope>
    <source>
        <strain evidence="11">cv. DH55</strain>
    </source>
</reference>
<keyword evidence="7" id="KW-0067">ATP-binding</keyword>
<keyword evidence="5" id="KW-0547">Nucleotide-binding</keyword>
<proteinExistence type="inferred from homology"/>
<dbReference type="Gene3D" id="3.30.200.20">
    <property type="entry name" value="Phosphorylase Kinase, domain 1"/>
    <property type="match status" value="1"/>
</dbReference>
<evidence type="ECO:0000313" key="12">
    <source>
        <dbReference type="RefSeq" id="XP_010501870.1"/>
    </source>
</evidence>
<dbReference type="SUPFAM" id="SSF56112">
    <property type="entry name" value="Protein kinase-like (PK-like)"/>
    <property type="match status" value="1"/>
</dbReference>
<dbReference type="Gene3D" id="1.10.510.10">
    <property type="entry name" value="Transferase(Phosphotransferase) domain 1"/>
    <property type="match status" value="2"/>
</dbReference>
<keyword evidence="3" id="KW-0723">Serine/threonine-protein kinase</keyword>
<evidence type="ECO:0000256" key="5">
    <source>
        <dbReference type="ARBA" id="ARBA00022741"/>
    </source>
</evidence>
<comment type="similarity">
    <text evidence="1">Belongs to the protein kinase superfamily. AGC Ser/Thr protein kinase family.</text>
</comment>
<evidence type="ECO:0000256" key="8">
    <source>
        <dbReference type="ARBA" id="ARBA00047899"/>
    </source>
</evidence>
<dbReference type="Proteomes" id="UP000694864">
    <property type="component" value="Chromosome 1"/>
</dbReference>
<gene>
    <name evidence="12" type="primary">LOC104779183</name>
</gene>
<dbReference type="PROSITE" id="PS00108">
    <property type="entry name" value="PROTEIN_KINASE_ST"/>
    <property type="match status" value="1"/>
</dbReference>
<evidence type="ECO:0000313" key="11">
    <source>
        <dbReference type="Proteomes" id="UP000694864"/>
    </source>
</evidence>
<evidence type="ECO:0000256" key="3">
    <source>
        <dbReference type="ARBA" id="ARBA00022527"/>
    </source>
</evidence>
<evidence type="ECO:0000256" key="1">
    <source>
        <dbReference type="ARBA" id="ARBA00009903"/>
    </source>
</evidence>
<evidence type="ECO:0000256" key="9">
    <source>
        <dbReference type="ARBA" id="ARBA00048679"/>
    </source>
</evidence>
<evidence type="ECO:0000259" key="10">
    <source>
        <dbReference type="PROSITE" id="PS50011"/>
    </source>
</evidence>
<evidence type="ECO:0000256" key="6">
    <source>
        <dbReference type="ARBA" id="ARBA00022777"/>
    </source>
</evidence>
<dbReference type="InterPro" id="IPR011009">
    <property type="entry name" value="Kinase-like_dom_sf"/>
</dbReference>
<dbReference type="CDD" id="cd05574">
    <property type="entry name" value="STKc_phototropin_like"/>
    <property type="match status" value="1"/>
</dbReference>
<organism evidence="11 12">
    <name type="scientific">Camelina sativa</name>
    <name type="common">False flax</name>
    <name type="synonym">Myagrum sativum</name>
    <dbReference type="NCBI Taxonomy" id="90675"/>
    <lineage>
        <taxon>Eukaryota</taxon>
        <taxon>Viridiplantae</taxon>
        <taxon>Streptophyta</taxon>
        <taxon>Embryophyta</taxon>
        <taxon>Tracheophyta</taxon>
        <taxon>Spermatophyta</taxon>
        <taxon>Magnoliopsida</taxon>
        <taxon>eudicotyledons</taxon>
        <taxon>Gunneridae</taxon>
        <taxon>Pentapetalae</taxon>
        <taxon>rosids</taxon>
        <taxon>malvids</taxon>
        <taxon>Brassicales</taxon>
        <taxon>Brassicaceae</taxon>
        <taxon>Camelineae</taxon>
        <taxon>Camelina</taxon>
    </lineage>
</organism>
<dbReference type="InterPro" id="IPR000719">
    <property type="entry name" value="Prot_kinase_dom"/>
</dbReference>
<dbReference type="SMART" id="SM00220">
    <property type="entry name" value="S_TKc"/>
    <property type="match status" value="1"/>
</dbReference>
<comment type="catalytic activity">
    <reaction evidence="9">
        <text>L-seryl-[protein] + ATP = O-phospho-L-seryl-[protein] + ADP + H(+)</text>
        <dbReference type="Rhea" id="RHEA:17989"/>
        <dbReference type="Rhea" id="RHEA-COMP:9863"/>
        <dbReference type="Rhea" id="RHEA-COMP:11604"/>
        <dbReference type="ChEBI" id="CHEBI:15378"/>
        <dbReference type="ChEBI" id="CHEBI:29999"/>
        <dbReference type="ChEBI" id="CHEBI:30616"/>
        <dbReference type="ChEBI" id="CHEBI:83421"/>
        <dbReference type="ChEBI" id="CHEBI:456216"/>
        <dbReference type="EC" id="2.7.11.1"/>
    </reaction>
</comment>
<keyword evidence="11" id="KW-1185">Reference proteome</keyword>
<dbReference type="EC" id="2.7.11.1" evidence="2"/>
<reference evidence="12" key="2">
    <citation type="submission" date="2025-08" db="UniProtKB">
        <authorList>
            <consortium name="RefSeq"/>
        </authorList>
    </citation>
    <scope>IDENTIFICATION</scope>
    <source>
        <tissue evidence="12">Leaf</tissue>
    </source>
</reference>
<evidence type="ECO:0000256" key="2">
    <source>
        <dbReference type="ARBA" id="ARBA00012513"/>
    </source>
</evidence>
<dbReference type="Pfam" id="PF00069">
    <property type="entry name" value="Pkinase"/>
    <property type="match status" value="2"/>
</dbReference>
<evidence type="ECO:0000256" key="4">
    <source>
        <dbReference type="ARBA" id="ARBA00022679"/>
    </source>
</evidence>
<keyword evidence="4" id="KW-0808">Transferase</keyword>
<comment type="catalytic activity">
    <reaction evidence="8">
        <text>L-threonyl-[protein] + ATP = O-phospho-L-threonyl-[protein] + ADP + H(+)</text>
        <dbReference type="Rhea" id="RHEA:46608"/>
        <dbReference type="Rhea" id="RHEA-COMP:11060"/>
        <dbReference type="Rhea" id="RHEA-COMP:11605"/>
        <dbReference type="ChEBI" id="CHEBI:15378"/>
        <dbReference type="ChEBI" id="CHEBI:30013"/>
        <dbReference type="ChEBI" id="CHEBI:30616"/>
        <dbReference type="ChEBI" id="CHEBI:61977"/>
        <dbReference type="ChEBI" id="CHEBI:456216"/>
        <dbReference type="EC" id="2.7.11.1"/>
    </reaction>
</comment>
<evidence type="ECO:0000256" key="7">
    <source>
        <dbReference type="ARBA" id="ARBA00022840"/>
    </source>
</evidence>
<dbReference type="InterPro" id="IPR008271">
    <property type="entry name" value="Ser/Thr_kinase_AS"/>
</dbReference>
<dbReference type="RefSeq" id="XP_010501870.1">
    <property type="nucleotide sequence ID" value="XM_010503568.1"/>
</dbReference>
<feature type="domain" description="Protein kinase" evidence="10">
    <location>
        <begin position="93"/>
        <end position="402"/>
    </location>
</feature>
<protein>
    <recommendedName>
        <fullName evidence="2">non-specific serine/threonine protein kinase</fullName>
        <ecNumber evidence="2">2.7.11.1</ecNumber>
    </recommendedName>
</protein>
<dbReference type="PANTHER" id="PTHR45637">
    <property type="entry name" value="FLIPPASE KINASE 1-RELATED"/>
    <property type="match status" value="1"/>
</dbReference>
<keyword evidence="6" id="KW-0418">Kinase</keyword>
<name>A0ABM0YJD3_CAMSA</name>
<sequence length="487" mass="55066">MEQVDFYFPDTDLDLSFTSTVTDRTFASSSARSSLARSSLTLSFNDRLSTSSAVTTSSVSSSTVNHRRHDPHWSAIKSAKLLSSDGNIHLRHLKLIRHLGSGNLGRVFLCNLRDSSARFALKVIDRNCLTTEKKLSQVETEAEILSMLDHPFLPTLYARIDESHYTCLLIDYAPNGDLHTLLRKQPGNRLPIQPVRFFAAEVLVALEYLHAMGIVYRDLKPENVLLREDGHVMLSDFDLCFKSDVVPTFKSRRYRRTSSSPSLRRRRSGCFSVQTEEKYEREEIVSEFAAEPVTAFSRSCVGTHEYLAPELVSGNGHGSGVDWWAFGIFLYEMLQGTTPFKGESKEQTLRNIVSTTKTASFHVDGDLVEKAKDLIEKLLVKDPRKRLGCARGAQDIKRHPFFDGIKWPLIRHYKPPEEVRGLVIKKSSTRAHAGHVTAVSPRRRKSFLWRALSFLLRGKSSSGGSKNQSNSNYYHYVGKSYASRKRV</sequence>